<dbReference type="OrthoDB" id="6212428at2"/>
<dbReference type="AlphaFoldDB" id="A0A0J8V713"/>
<organism evidence="6 7">
    <name type="scientific">Photobacterium swingsii</name>
    <dbReference type="NCBI Taxonomy" id="680026"/>
    <lineage>
        <taxon>Bacteria</taxon>
        <taxon>Pseudomonadati</taxon>
        <taxon>Pseudomonadota</taxon>
        <taxon>Gammaproteobacteria</taxon>
        <taxon>Vibrionales</taxon>
        <taxon>Vibrionaceae</taxon>
        <taxon>Photobacterium</taxon>
    </lineage>
</organism>
<dbReference type="InterPro" id="IPR023614">
    <property type="entry name" value="Porin_dom_sf"/>
</dbReference>
<dbReference type="InterPro" id="IPR033900">
    <property type="entry name" value="Gram_neg_porin_domain"/>
</dbReference>
<evidence type="ECO:0000259" key="5">
    <source>
        <dbReference type="Pfam" id="PF13609"/>
    </source>
</evidence>
<dbReference type="STRING" id="680026.AB733_18980"/>
<evidence type="ECO:0000313" key="6">
    <source>
        <dbReference type="EMBL" id="PSW23136.1"/>
    </source>
</evidence>
<comment type="caution">
    <text evidence="6">The sequence shown here is derived from an EMBL/GenBank/DDBJ whole genome shotgun (WGS) entry which is preliminary data.</text>
</comment>
<dbReference type="InterPro" id="IPR050298">
    <property type="entry name" value="Gram-neg_bact_OMP"/>
</dbReference>
<evidence type="ECO:0000256" key="3">
    <source>
        <dbReference type="ARBA" id="ARBA00023136"/>
    </source>
</evidence>
<evidence type="ECO:0000256" key="2">
    <source>
        <dbReference type="ARBA" id="ARBA00022729"/>
    </source>
</evidence>
<dbReference type="EMBL" id="PYLZ01000009">
    <property type="protein sequence ID" value="PSW23136.1"/>
    <property type="molecule type" value="Genomic_DNA"/>
</dbReference>
<dbReference type="GO" id="GO:0015288">
    <property type="term" value="F:porin activity"/>
    <property type="evidence" value="ECO:0007669"/>
    <property type="project" value="InterPro"/>
</dbReference>
<name>A0A0J8V713_9GAMM</name>
<accession>A0A0J8V713</accession>
<feature type="chain" id="PRO_5030008998" evidence="4">
    <location>
        <begin position="22"/>
        <end position="330"/>
    </location>
</feature>
<comment type="subcellular location">
    <subcellularLocation>
        <location evidence="1">Cell outer membrane</location>
        <topology evidence="1">Multi-pass membrane protein</topology>
    </subcellularLocation>
</comment>
<dbReference type="GO" id="GO:0009279">
    <property type="term" value="C:cell outer membrane"/>
    <property type="evidence" value="ECO:0007669"/>
    <property type="project" value="UniProtKB-SubCell"/>
</dbReference>
<feature type="signal peptide" evidence="4">
    <location>
        <begin position="1"/>
        <end position="21"/>
    </location>
</feature>
<keyword evidence="2 4" id="KW-0732">Signal</keyword>
<evidence type="ECO:0000313" key="7">
    <source>
        <dbReference type="Proteomes" id="UP000240481"/>
    </source>
</evidence>
<gene>
    <name evidence="6" type="ORF">C9I94_16030</name>
</gene>
<sequence length="330" mass="35956">MKKTVLASAVLATLTSGIANAATVYQDDTNSLKIGGRAEARFNVSDNHKYDSAGKENGNDTFKDKSRARINLKGKSDITDSLTAFGTYELEVKDGKGQAIDTRYLFAGLDTNFGAFSYGQQDSAQVILTDFTDILATFGGDAADLISGNGDKKQNNFVYSGNFDALTVTANYIVNENDKKDTRSYGLSAVYELPFGLDFGAGYVGGKESADTDVNQYNLVARYSLENFMVSGLYAGGKSETGSTKTDLTGYELAAAYQLNQFIFQGVYNKQQAKVDGKKTDNQDYIAIEGIYKINSSLRTYAGYKFNQLDKNTDKSANNDELQAGIRFDF</sequence>
<dbReference type="PANTHER" id="PTHR34501:SF2">
    <property type="entry name" value="OUTER MEMBRANE PORIN F-RELATED"/>
    <property type="match status" value="1"/>
</dbReference>
<evidence type="ECO:0000256" key="1">
    <source>
        <dbReference type="ARBA" id="ARBA00004571"/>
    </source>
</evidence>
<dbReference type="Pfam" id="PF13609">
    <property type="entry name" value="Porin_4"/>
    <property type="match status" value="1"/>
</dbReference>
<feature type="domain" description="Porin" evidence="5">
    <location>
        <begin position="7"/>
        <end position="310"/>
    </location>
</feature>
<dbReference type="SUPFAM" id="SSF56935">
    <property type="entry name" value="Porins"/>
    <property type="match status" value="1"/>
</dbReference>
<dbReference type="CDD" id="cd00342">
    <property type="entry name" value="gram_neg_porins"/>
    <property type="match status" value="1"/>
</dbReference>
<evidence type="ECO:0000256" key="4">
    <source>
        <dbReference type="SAM" id="SignalP"/>
    </source>
</evidence>
<dbReference type="PANTHER" id="PTHR34501">
    <property type="entry name" value="PROTEIN YDDL-RELATED"/>
    <property type="match status" value="1"/>
</dbReference>
<proteinExistence type="predicted"/>
<dbReference type="Gene3D" id="2.40.160.10">
    <property type="entry name" value="Porin"/>
    <property type="match status" value="1"/>
</dbReference>
<reference evidence="6 7" key="1">
    <citation type="submission" date="2018-01" db="EMBL/GenBank/DDBJ databases">
        <title>Whole genome sequencing of Histamine producing bacteria.</title>
        <authorList>
            <person name="Butler K."/>
        </authorList>
    </citation>
    <scope>NUCLEOTIDE SEQUENCE [LARGE SCALE GENOMIC DNA]</scope>
    <source>
        <strain evidence="6 7">DSM 24669</strain>
    </source>
</reference>
<dbReference type="RefSeq" id="WP_048900198.1">
    <property type="nucleotide sequence ID" value="NZ_AP024852.1"/>
</dbReference>
<keyword evidence="7" id="KW-1185">Reference proteome</keyword>
<keyword evidence="3" id="KW-0472">Membrane</keyword>
<protein>
    <submittedName>
        <fullName evidence="6">Porin</fullName>
    </submittedName>
</protein>
<dbReference type="Proteomes" id="UP000240481">
    <property type="component" value="Unassembled WGS sequence"/>
</dbReference>